<name>A0AAE1KPJ4_PETCI</name>
<evidence type="ECO:0000313" key="3">
    <source>
        <dbReference type="Proteomes" id="UP001286313"/>
    </source>
</evidence>
<protein>
    <submittedName>
        <fullName evidence="2">Uncharacterized protein</fullName>
    </submittedName>
</protein>
<evidence type="ECO:0000313" key="2">
    <source>
        <dbReference type="EMBL" id="KAK3878993.1"/>
    </source>
</evidence>
<evidence type="ECO:0000256" key="1">
    <source>
        <dbReference type="SAM" id="MobiDB-lite"/>
    </source>
</evidence>
<dbReference type="AlphaFoldDB" id="A0AAE1KPJ4"/>
<comment type="caution">
    <text evidence="2">The sequence shown here is derived from an EMBL/GenBank/DDBJ whole genome shotgun (WGS) entry which is preliminary data.</text>
</comment>
<proteinExistence type="predicted"/>
<reference evidence="2" key="1">
    <citation type="submission" date="2023-10" db="EMBL/GenBank/DDBJ databases">
        <title>Genome assemblies of two species of porcelain crab, Petrolisthes cinctipes and Petrolisthes manimaculis (Anomura: Porcellanidae).</title>
        <authorList>
            <person name="Angst P."/>
        </authorList>
    </citation>
    <scope>NUCLEOTIDE SEQUENCE</scope>
    <source>
        <strain evidence="2">PB745_01</strain>
        <tissue evidence="2">Gill</tissue>
    </source>
</reference>
<organism evidence="2 3">
    <name type="scientific">Petrolisthes cinctipes</name>
    <name type="common">Flat porcelain crab</name>
    <dbReference type="NCBI Taxonomy" id="88211"/>
    <lineage>
        <taxon>Eukaryota</taxon>
        <taxon>Metazoa</taxon>
        <taxon>Ecdysozoa</taxon>
        <taxon>Arthropoda</taxon>
        <taxon>Crustacea</taxon>
        <taxon>Multicrustacea</taxon>
        <taxon>Malacostraca</taxon>
        <taxon>Eumalacostraca</taxon>
        <taxon>Eucarida</taxon>
        <taxon>Decapoda</taxon>
        <taxon>Pleocyemata</taxon>
        <taxon>Anomura</taxon>
        <taxon>Galatheoidea</taxon>
        <taxon>Porcellanidae</taxon>
        <taxon>Petrolisthes</taxon>
    </lineage>
</organism>
<dbReference type="Proteomes" id="UP001286313">
    <property type="component" value="Unassembled WGS sequence"/>
</dbReference>
<gene>
    <name evidence="2" type="ORF">Pcinc_016437</name>
</gene>
<feature type="region of interest" description="Disordered" evidence="1">
    <location>
        <begin position="187"/>
        <end position="231"/>
    </location>
</feature>
<accession>A0AAE1KPJ4</accession>
<dbReference type="EMBL" id="JAWQEG010001511">
    <property type="protein sequence ID" value="KAK3878993.1"/>
    <property type="molecule type" value="Genomic_DNA"/>
</dbReference>
<keyword evidence="3" id="KW-1185">Reference proteome</keyword>
<sequence length="231" mass="24459">MEPEIINTLQQTYKTIDESGDPEIVVAMYGDISTNYDELAKGVSLVHIAEEHSGEDSGPTSVKGRARRFLKDTGSIQPTNITQVHRITRVTTSVTIGEDGRAPRPFKIVGVAYVFDGEKSNDYDESGGAEALPPSEAAVDGGLAGAGATVNAGDSDHAFASASTPSAIGMDVPVASAWAGSGNKIKRKQFHQVGDSRTRSTSPVVIQDKRENSEASQRTTRLSVRGGRKGQ</sequence>